<evidence type="ECO:0000256" key="1">
    <source>
        <dbReference type="ARBA" id="ARBA00004651"/>
    </source>
</evidence>
<dbReference type="PANTHER" id="PTHR24221">
    <property type="entry name" value="ATP-BINDING CASSETTE SUB-FAMILY B"/>
    <property type="match status" value="1"/>
</dbReference>
<evidence type="ECO:0000256" key="2">
    <source>
        <dbReference type="ARBA" id="ARBA00022692"/>
    </source>
</evidence>
<dbReference type="PROSITE" id="PS50893">
    <property type="entry name" value="ABC_TRANSPORTER_2"/>
    <property type="match status" value="1"/>
</dbReference>
<evidence type="ECO:0000313" key="10">
    <source>
        <dbReference type="EMBL" id="OZM71854.1"/>
    </source>
</evidence>
<dbReference type="GO" id="GO:0140359">
    <property type="term" value="F:ABC-type transporter activity"/>
    <property type="evidence" value="ECO:0007669"/>
    <property type="project" value="InterPro"/>
</dbReference>
<keyword evidence="11" id="KW-1185">Reference proteome</keyword>
<comment type="caution">
    <text evidence="10">The sequence shown here is derived from an EMBL/GenBank/DDBJ whole genome shotgun (WGS) entry which is preliminary data.</text>
</comment>
<evidence type="ECO:0000256" key="3">
    <source>
        <dbReference type="ARBA" id="ARBA00022741"/>
    </source>
</evidence>
<dbReference type="SUPFAM" id="SSF90123">
    <property type="entry name" value="ABC transporter transmembrane region"/>
    <property type="match status" value="1"/>
</dbReference>
<protein>
    <submittedName>
        <fullName evidence="10">ABC transporter</fullName>
    </submittedName>
</protein>
<dbReference type="Gene3D" id="3.40.50.300">
    <property type="entry name" value="P-loop containing nucleotide triphosphate hydrolases"/>
    <property type="match status" value="1"/>
</dbReference>
<name>A0A263D081_9PSEU</name>
<dbReference type="PROSITE" id="PS00211">
    <property type="entry name" value="ABC_TRANSPORTER_1"/>
    <property type="match status" value="1"/>
</dbReference>
<keyword evidence="5 7" id="KW-1133">Transmembrane helix</keyword>
<evidence type="ECO:0000259" key="8">
    <source>
        <dbReference type="PROSITE" id="PS50893"/>
    </source>
</evidence>
<dbReference type="SUPFAM" id="SSF52540">
    <property type="entry name" value="P-loop containing nucleoside triphosphate hydrolases"/>
    <property type="match status" value="1"/>
</dbReference>
<evidence type="ECO:0000313" key="11">
    <source>
        <dbReference type="Proteomes" id="UP000242444"/>
    </source>
</evidence>
<dbReference type="AlphaFoldDB" id="A0A263D081"/>
<dbReference type="SMART" id="SM00382">
    <property type="entry name" value="AAA"/>
    <property type="match status" value="1"/>
</dbReference>
<dbReference type="InterPro" id="IPR011527">
    <property type="entry name" value="ABC1_TM_dom"/>
</dbReference>
<dbReference type="InterPro" id="IPR039421">
    <property type="entry name" value="Type_1_exporter"/>
</dbReference>
<keyword evidence="3" id="KW-0547">Nucleotide-binding</keyword>
<dbReference type="Pfam" id="PF00005">
    <property type="entry name" value="ABC_tran"/>
    <property type="match status" value="1"/>
</dbReference>
<dbReference type="EMBL" id="NKYE01000011">
    <property type="protein sequence ID" value="OZM71854.1"/>
    <property type="molecule type" value="Genomic_DNA"/>
</dbReference>
<dbReference type="GO" id="GO:0005886">
    <property type="term" value="C:plasma membrane"/>
    <property type="evidence" value="ECO:0007669"/>
    <property type="project" value="UniProtKB-SubCell"/>
</dbReference>
<dbReference type="PANTHER" id="PTHR24221:SF654">
    <property type="entry name" value="ATP-BINDING CASSETTE SUB-FAMILY B MEMBER 6"/>
    <property type="match status" value="1"/>
</dbReference>
<feature type="transmembrane region" description="Helical" evidence="7">
    <location>
        <begin position="149"/>
        <end position="166"/>
    </location>
</feature>
<dbReference type="GO" id="GO:0034040">
    <property type="term" value="F:ATPase-coupled lipid transmembrane transporter activity"/>
    <property type="evidence" value="ECO:0007669"/>
    <property type="project" value="TreeGrafter"/>
</dbReference>
<feature type="domain" description="ABC transmembrane type-1" evidence="9">
    <location>
        <begin position="32"/>
        <end position="313"/>
    </location>
</feature>
<dbReference type="CDD" id="cd07346">
    <property type="entry name" value="ABC_6TM_exporters"/>
    <property type="match status" value="1"/>
</dbReference>
<feature type="transmembrane region" description="Helical" evidence="7">
    <location>
        <begin position="172"/>
        <end position="189"/>
    </location>
</feature>
<accession>A0A263D081</accession>
<dbReference type="Gene3D" id="1.20.1560.10">
    <property type="entry name" value="ABC transporter type 1, transmembrane domain"/>
    <property type="match status" value="1"/>
</dbReference>
<proteinExistence type="predicted"/>
<keyword evidence="4" id="KW-0067">ATP-binding</keyword>
<feature type="transmembrane region" description="Helical" evidence="7">
    <location>
        <begin position="31"/>
        <end position="55"/>
    </location>
</feature>
<dbReference type="Pfam" id="PF00664">
    <property type="entry name" value="ABC_membrane"/>
    <property type="match status" value="1"/>
</dbReference>
<keyword evidence="2 7" id="KW-0812">Transmembrane</keyword>
<dbReference type="Proteomes" id="UP000242444">
    <property type="component" value="Unassembled WGS sequence"/>
</dbReference>
<evidence type="ECO:0000259" key="9">
    <source>
        <dbReference type="PROSITE" id="PS50929"/>
    </source>
</evidence>
<dbReference type="GO" id="GO:0005524">
    <property type="term" value="F:ATP binding"/>
    <property type="evidence" value="ECO:0007669"/>
    <property type="project" value="UniProtKB-KW"/>
</dbReference>
<dbReference type="OrthoDB" id="9806127at2"/>
<dbReference type="InParanoid" id="A0A263D081"/>
<dbReference type="PROSITE" id="PS50929">
    <property type="entry name" value="ABC_TM1F"/>
    <property type="match status" value="1"/>
</dbReference>
<evidence type="ECO:0000256" key="4">
    <source>
        <dbReference type="ARBA" id="ARBA00022840"/>
    </source>
</evidence>
<organism evidence="10 11">
    <name type="scientific">Amycolatopsis antarctica</name>
    <dbReference type="NCBI Taxonomy" id="1854586"/>
    <lineage>
        <taxon>Bacteria</taxon>
        <taxon>Bacillati</taxon>
        <taxon>Actinomycetota</taxon>
        <taxon>Actinomycetes</taxon>
        <taxon>Pseudonocardiales</taxon>
        <taxon>Pseudonocardiaceae</taxon>
        <taxon>Amycolatopsis</taxon>
    </lineage>
</organism>
<dbReference type="GO" id="GO:0016887">
    <property type="term" value="F:ATP hydrolysis activity"/>
    <property type="evidence" value="ECO:0007669"/>
    <property type="project" value="InterPro"/>
</dbReference>
<evidence type="ECO:0000256" key="5">
    <source>
        <dbReference type="ARBA" id="ARBA00022989"/>
    </source>
</evidence>
<feature type="transmembrane region" description="Helical" evidence="7">
    <location>
        <begin position="67"/>
        <end position="84"/>
    </location>
</feature>
<feature type="transmembrane region" description="Helical" evidence="7">
    <location>
        <begin position="269"/>
        <end position="294"/>
    </location>
</feature>
<comment type="subcellular location">
    <subcellularLocation>
        <location evidence="1">Cell membrane</location>
        <topology evidence="1">Multi-pass membrane protein</topology>
    </subcellularLocation>
</comment>
<evidence type="ECO:0000256" key="7">
    <source>
        <dbReference type="SAM" id="Phobius"/>
    </source>
</evidence>
<reference evidence="10 11" key="1">
    <citation type="submission" date="2017-07" db="EMBL/GenBank/DDBJ databases">
        <title>Amycolatopsis antarcticus sp. nov., isolated from the surface of an Antarcticus brown macroalga.</title>
        <authorList>
            <person name="Wang J."/>
            <person name="Leiva S."/>
            <person name="Huang J."/>
            <person name="Huang Y."/>
        </authorList>
    </citation>
    <scope>NUCLEOTIDE SEQUENCE [LARGE SCALE GENOMIC DNA]</scope>
    <source>
        <strain evidence="10 11">AU-G6</strain>
    </source>
</reference>
<keyword evidence="6 7" id="KW-0472">Membrane</keyword>
<dbReference type="InterPro" id="IPR027417">
    <property type="entry name" value="P-loop_NTPase"/>
</dbReference>
<dbReference type="InterPro" id="IPR036640">
    <property type="entry name" value="ABC1_TM_sf"/>
</dbReference>
<gene>
    <name evidence="10" type="ORF">CFN78_18500</name>
</gene>
<dbReference type="InterPro" id="IPR017871">
    <property type="entry name" value="ABC_transporter-like_CS"/>
</dbReference>
<feature type="domain" description="ABC transporter" evidence="8">
    <location>
        <begin position="349"/>
        <end position="571"/>
    </location>
</feature>
<dbReference type="InterPro" id="IPR003593">
    <property type="entry name" value="AAA+_ATPase"/>
</dbReference>
<evidence type="ECO:0000256" key="6">
    <source>
        <dbReference type="ARBA" id="ARBA00023136"/>
    </source>
</evidence>
<sequence length="571" mass="61370">MADVPVLTESPAQSGVLRRAWPHLRPHRGSIAVAVTLSLLATLSMTLLPPVVGWAIDQVEEGDGTGLYLAAAMFAALVTGRMVLLRTAELWLARAGERVVRTLRETAVARLASAPLRFLEAQRSGDLLRRTTSEIADLASFVRSDLPDLLAVAGYLVFTTTVLLFYSWQLTLVLVLVFLPPAVLAMRWFQRGARTAFAEEAAERATVAATYREGVEAQELLASRGAETEWARRFDRDNEKLHRAAFRSEIVVLRSSGVTLAQGVADAAILVLGGLLVIGGGMPVSTVAVFVLAMRQLFESANQLTALIGQLQTSRVGLARLLDLLDTTARVDTGSAGGGQAEIGERGTLHADALHYSYVDGVWVLRDVSCDFPAGSRSALVGPTGSGKTTLAKLLAGLYEPDGGQVRFAGVPLADIPPGELRKRIMLIPQRVHVVTGTVRENLRLVPSSPDDERLSWALGELGLLPWIEGLADGLDTEVSATGDTLSAGERQLIGLVRAALVDPAVLILDEATADVDPVTAERIETALDRLRADRSLIVIAHRQSTIDRLPHAVRLHEGRTARSEPEPSRP</sequence>
<dbReference type="InterPro" id="IPR003439">
    <property type="entry name" value="ABC_transporter-like_ATP-bd"/>
</dbReference>